<gene>
    <name evidence="2" type="ordered locus">Smon_0019</name>
</gene>
<keyword evidence="1" id="KW-0732">Signal</keyword>
<organism evidence="2 3">
    <name type="scientific">Streptobacillus moniliformis (strain ATCC 14647 / DSM 12112 / NCTC 10651 / 9901)</name>
    <dbReference type="NCBI Taxonomy" id="519441"/>
    <lineage>
        <taxon>Bacteria</taxon>
        <taxon>Fusobacteriati</taxon>
        <taxon>Fusobacteriota</taxon>
        <taxon>Fusobacteriia</taxon>
        <taxon>Fusobacteriales</taxon>
        <taxon>Leptotrichiaceae</taxon>
        <taxon>Streptobacillus</taxon>
    </lineage>
</organism>
<dbReference type="KEGG" id="smf:Smon_0019"/>
<accession>D1AW41</accession>
<feature type="signal peptide" evidence="1">
    <location>
        <begin position="1"/>
        <end position="23"/>
    </location>
</feature>
<dbReference type="OrthoDB" id="95491at2"/>
<dbReference type="GeneID" id="29673553"/>
<evidence type="ECO:0000313" key="3">
    <source>
        <dbReference type="Proteomes" id="UP000002072"/>
    </source>
</evidence>
<reference evidence="2 3" key="1">
    <citation type="journal article" date="2009" name="Stand. Genomic Sci.">
        <title>Complete genome sequence of Streptobacillus moniliformis type strain (9901T).</title>
        <authorList>
            <person name="Nolan M."/>
            <person name="Gronow S."/>
            <person name="Lapidus A."/>
            <person name="Ivanova N."/>
            <person name="Copeland A."/>
            <person name="Lucas S."/>
            <person name="Del Rio T.G."/>
            <person name="Chen F."/>
            <person name="Tice H."/>
            <person name="Pitluck S."/>
            <person name="Cheng J.F."/>
            <person name="Sims D."/>
            <person name="Meincke L."/>
            <person name="Bruce D."/>
            <person name="Goodwin L."/>
            <person name="Brettin T."/>
            <person name="Han C."/>
            <person name="Detter J.C."/>
            <person name="Ovchinikova G."/>
            <person name="Pati A."/>
            <person name="Mavromatis K."/>
            <person name="Mikhailova N."/>
            <person name="Chen A."/>
            <person name="Palaniappan K."/>
            <person name="Land M."/>
            <person name="Hauser L."/>
            <person name="Chang Y.J."/>
            <person name="Jeffries C.D."/>
            <person name="Rohde M."/>
            <person name="Sproer C."/>
            <person name="Goker M."/>
            <person name="Bristow J."/>
            <person name="Eisen J.A."/>
            <person name="Markowitz V."/>
            <person name="Hugenholtz P."/>
            <person name="Kyrpides N.C."/>
            <person name="Klenk H.P."/>
            <person name="Chain P."/>
        </authorList>
    </citation>
    <scope>NUCLEOTIDE SEQUENCE [LARGE SCALE GENOMIC DNA]</scope>
    <source>
        <strain evidence="3">ATCC 14647 / DSM 12112 / NCTC 10651 / 9901</strain>
    </source>
</reference>
<dbReference type="RefSeq" id="WP_012858075.1">
    <property type="nucleotide sequence ID" value="NC_013515.1"/>
</dbReference>
<dbReference type="Proteomes" id="UP000002072">
    <property type="component" value="Chromosome"/>
</dbReference>
<dbReference type="HOGENOM" id="CLU_1980347_0_0_0"/>
<name>D1AW41_STRM9</name>
<dbReference type="STRING" id="519441.Smon_0019"/>
<evidence type="ECO:0000256" key="1">
    <source>
        <dbReference type="SAM" id="SignalP"/>
    </source>
</evidence>
<sequence length="126" mass="13929">MKKFFLCALATFVFTSCSTVVNGKGQNYKITSSENIQVINKYGKVIKEGKGELKVYLEKGDGFFTGAHYTVKSAGKEYTIEPKVNIGSFIVGNIFVPGFWGFIVDGATGAMYDLYVDGKYTNEIKF</sequence>
<feature type="chain" id="PRO_5003020177" description="Lipoprotein" evidence="1">
    <location>
        <begin position="24"/>
        <end position="126"/>
    </location>
</feature>
<evidence type="ECO:0000313" key="2">
    <source>
        <dbReference type="EMBL" id="ACZ00517.1"/>
    </source>
</evidence>
<dbReference type="PROSITE" id="PS51257">
    <property type="entry name" value="PROKAR_LIPOPROTEIN"/>
    <property type="match status" value="1"/>
</dbReference>
<keyword evidence="3" id="KW-1185">Reference proteome</keyword>
<dbReference type="AlphaFoldDB" id="D1AW41"/>
<dbReference type="EMBL" id="CP001779">
    <property type="protein sequence ID" value="ACZ00517.1"/>
    <property type="molecule type" value="Genomic_DNA"/>
</dbReference>
<evidence type="ECO:0008006" key="4">
    <source>
        <dbReference type="Google" id="ProtNLM"/>
    </source>
</evidence>
<proteinExistence type="predicted"/>
<protein>
    <recommendedName>
        <fullName evidence="4">Lipoprotein</fullName>
    </recommendedName>
</protein>